<protein>
    <submittedName>
        <fullName evidence="7">Toll-like receptor TOL-1</fullName>
    </submittedName>
</protein>
<dbReference type="InterPro" id="IPR000157">
    <property type="entry name" value="TIR_dom"/>
</dbReference>
<keyword evidence="7" id="KW-0675">Receptor</keyword>
<dbReference type="SMART" id="SM00364">
    <property type="entry name" value="LRR_BAC"/>
    <property type="match status" value="7"/>
</dbReference>
<reference evidence="7" key="1">
    <citation type="journal article" date="2001" name="Curr. Biol.">
        <title>A reverse genetic analysis of components of the Toll signaling pathway in Caenorhabditis elegans.</title>
        <authorList>
            <person name="Pujol N."/>
            <person name="Link E.M."/>
            <person name="Liu L.X."/>
            <person name="Kurz C.L."/>
            <person name="Alloing G."/>
            <person name="Tan M."/>
            <person name="Ray K.P."/>
            <person name="Solari R."/>
            <person name="Johnson C.D."/>
            <person name="Ewbank J.J."/>
        </authorList>
    </citation>
    <scope>NUCLEOTIDE SEQUENCE</scope>
</reference>
<evidence type="ECO:0000256" key="4">
    <source>
        <dbReference type="SAM" id="Phobius"/>
    </source>
</evidence>
<dbReference type="HOGENOM" id="CLU_004280_0_0_1"/>
<dbReference type="EMBL" id="AF348166">
    <property type="protein sequence ID" value="AAK37544.1"/>
    <property type="molecule type" value="mRNA"/>
</dbReference>
<dbReference type="PROSITE" id="PS50104">
    <property type="entry name" value="TIR"/>
    <property type="match status" value="1"/>
</dbReference>
<sequence length="1221" mass="136167">MRRKMKLFLFLLLVINICRSAAANGDECPKFCKCAPDPVQPTSKLLLCDYSSKNTTITPIASSNYDQVANIRSLFISCDNNNFQFPDAYFKSLTALHHLRIVGCETTHFSVKLFEDLAALRRLELDQISTASTSFEMTEDVLMPLARLEKFSLTRSRNIELPQRLLCSLPHLQVLNISSNELPSLRREESCVAQQLLIVDLSRNRLTNIEQFLRGIPAIRQISVAYNSIAELDLSLATPFLQQLDAEANRIVDLTSLPGTVVHVNLAGNALKRVPDAVAELASLVALNVSRNEIEAGNSSVFSSPELEMLDASYNKLDSLPVEWLQKCEKRIAHLHLEHNSIEQLTGGVLANATNLQTLDLSSNQLRVFRDEVLPENSKIGNLRLSNNSLELLEPSSLSGLKLESLDLSHNKLTEVPAAIGKVEQLKKVDLSHNRIAKVYQYVLNKIKQLHTVDLSNNQLQSIGPYIFSDSSELHSLDVSNNEISLLFKDAFARCPKLRKISMKMNKIKSLDEGLTEASGLRRLDVSHNEILVLKWSALPENLEILNADNNDINLLTAASMSPSTANLKSVSLSNNGITIMNADQIPNSLESLDVSNNRLAKLGKTALAAKSQLRRLNLKGNLLTVVATESMKVVEAVHPLKVEISENPLICDCQMGWMIGGAKPKVLIQDSETASCSHAVDGHQIQIQSLSKKDLLCPYKSVCEPECICCQYGNCDCKSVCPANCRCFRDDQFNINIVRCHGNSSMVPKREFVVSELPVSATEIILSGVTLPQLRTHSFIGRLRLQRLHINGTGLRSIQPMAFHTLPALKTLDLSDNSLISLSGEEFLKCGEVSQLFLNGNRFSTLSRGIFEKLPNLKYLTLLINSLEDIPQVLHSTALSKISLSSNPLRCDCSGGSQQHLHHRRDPKAHPFWEHNAAEWFSLHRHLVVDFPKVECWENVTKAFLTNDTTVLSAYPPNMGNDVFVMPIEEFPARLQLNNLCSILIWFFGQDPQNSILFVIITISIAVLLCVLVILAISFIRKSHDAINQRRYKASSLNCSTSAGSSPLPVPLLSYHAFVSYSKKDEKMVIDQLCRPLEDEDYQLCLLHRDGPTYCSNLHAISDELIAQMDSSQCLILVLTKHFLENEWKTLQIKTSHQLFAKNRAKRVIAVLGDGVDANLLDDELGQILRKHTRIEMRSHLFWTLLHSSLPSRLPLPSNSGDDSSQLYSDIYGIVPSDVV</sequence>
<dbReference type="PeptideAtlas" id="Q9BIW9"/>
<dbReference type="SUPFAM" id="SSF52200">
    <property type="entry name" value="Toll/Interleukin receptor TIR domain"/>
    <property type="match status" value="1"/>
</dbReference>
<proteinExistence type="evidence at transcript level"/>
<dbReference type="SUPFAM" id="SSF52047">
    <property type="entry name" value="RNI-like"/>
    <property type="match status" value="1"/>
</dbReference>
<dbReference type="PROSITE" id="PS51450">
    <property type="entry name" value="LRR"/>
    <property type="match status" value="3"/>
</dbReference>
<comment type="similarity">
    <text evidence="1">Belongs to the Toll-like receptor family.</text>
</comment>
<evidence type="ECO:0000259" key="6">
    <source>
        <dbReference type="PROSITE" id="PS50104"/>
    </source>
</evidence>
<dbReference type="FunFam" id="3.80.10.10:FF:002539">
    <property type="entry name" value="TOLl (Drosophila) family"/>
    <property type="match status" value="1"/>
</dbReference>
<evidence type="ECO:0000256" key="5">
    <source>
        <dbReference type="SAM" id="SignalP"/>
    </source>
</evidence>
<organism evidence="7">
    <name type="scientific">Caenorhabditis elegans</name>
    <dbReference type="NCBI Taxonomy" id="6239"/>
    <lineage>
        <taxon>Eukaryota</taxon>
        <taxon>Metazoa</taxon>
        <taxon>Ecdysozoa</taxon>
        <taxon>Nematoda</taxon>
        <taxon>Chromadorea</taxon>
        <taxon>Rhabditida</taxon>
        <taxon>Rhabditina</taxon>
        <taxon>Rhabditomorpha</taxon>
        <taxon>Rhabditoidea</taxon>
        <taxon>Rhabditidae</taxon>
        <taxon>Peloderinae</taxon>
        <taxon>Caenorhabditis</taxon>
    </lineage>
</organism>
<keyword evidence="4" id="KW-0812">Transmembrane</keyword>
<dbReference type="SMART" id="SM00369">
    <property type="entry name" value="LRR_TYP"/>
    <property type="match status" value="13"/>
</dbReference>
<dbReference type="InterPro" id="IPR003591">
    <property type="entry name" value="Leu-rich_rpt_typical-subtyp"/>
</dbReference>
<dbReference type="Pfam" id="PF13676">
    <property type="entry name" value="TIR_2"/>
    <property type="match status" value="1"/>
</dbReference>
<dbReference type="InterPro" id="IPR035897">
    <property type="entry name" value="Toll_tir_struct_dom_sf"/>
</dbReference>
<feature type="signal peptide" evidence="5">
    <location>
        <begin position="1"/>
        <end position="23"/>
    </location>
</feature>
<evidence type="ECO:0000313" key="7">
    <source>
        <dbReference type="EMBL" id="AAK37544.1"/>
    </source>
</evidence>
<feature type="transmembrane region" description="Helical" evidence="4">
    <location>
        <begin position="997"/>
        <end position="1021"/>
    </location>
</feature>
<dbReference type="InterPro" id="IPR050541">
    <property type="entry name" value="LRR_TM_domain-containing"/>
</dbReference>
<name>Q9BIW9_CAEEL</name>
<keyword evidence="3" id="KW-0677">Repeat</keyword>
<keyword evidence="4" id="KW-0472">Membrane</keyword>
<dbReference type="SMART" id="SM00255">
    <property type="entry name" value="TIR"/>
    <property type="match status" value="1"/>
</dbReference>
<dbReference type="PANTHER" id="PTHR24369">
    <property type="entry name" value="ANTIGEN BSP, PUTATIVE-RELATED"/>
    <property type="match status" value="1"/>
</dbReference>
<dbReference type="Pfam" id="PF13855">
    <property type="entry name" value="LRR_8"/>
    <property type="match status" value="4"/>
</dbReference>
<keyword evidence="2" id="KW-0433">Leucine-rich repeat</keyword>
<dbReference type="SUPFAM" id="SSF52058">
    <property type="entry name" value="L domain-like"/>
    <property type="match status" value="2"/>
</dbReference>
<dbReference type="Gene3D" id="3.80.10.10">
    <property type="entry name" value="Ribonuclease Inhibitor"/>
    <property type="match status" value="5"/>
</dbReference>
<dbReference type="PANTHER" id="PTHR24369:SF204">
    <property type="entry name" value="PROTEIN PHOSPHATASE 1 REGULATORY SUBUNIT 29-RELATED"/>
    <property type="match status" value="1"/>
</dbReference>
<keyword evidence="5" id="KW-0732">Signal</keyword>
<evidence type="ECO:0000256" key="3">
    <source>
        <dbReference type="ARBA" id="ARBA00022737"/>
    </source>
</evidence>
<keyword evidence="4" id="KW-1133">Transmembrane helix</keyword>
<dbReference type="FunFam" id="3.80.10.10:FF:002536">
    <property type="entry name" value="TOLl (Drosophila) family"/>
    <property type="match status" value="1"/>
</dbReference>
<dbReference type="InterPro" id="IPR032675">
    <property type="entry name" value="LRR_dom_sf"/>
</dbReference>
<feature type="chain" id="PRO_5004327267" evidence="5">
    <location>
        <begin position="24"/>
        <end position="1221"/>
    </location>
</feature>
<dbReference type="GO" id="GO:0007165">
    <property type="term" value="P:signal transduction"/>
    <property type="evidence" value="ECO:0007669"/>
    <property type="project" value="InterPro"/>
</dbReference>
<accession>Q9BIW9</accession>
<evidence type="ECO:0000256" key="2">
    <source>
        <dbReference type="ARBA" id="ARBA00022614"/>
    </source>
</evidence>
<dbReference type="InterPro" id="IPR001611">
    <property type="entry name" value="Leu-rich_rpt"/>
</dbReference>
<dbReference type="PRINTS" id="PR00019">
    <property type="entry name" value="LEURICHRPT"/>
</dbReference>
<dbReference type="AlphaFoldDB" id="Q9BIW9"/>
<feature type="domain" description="TIR" evidence="6">
    <location>
        <begin position="1054"/>
        <end position="1178"/>
    </location>
</feature>
<evidence type="ECO:0000256" key="1">
    <source>
        <dbReference type="ARBA" id="ARBA00009634"/>
    </source>
</evidence>
<dbReference type="Gene3D" id="3.40.50.10140">
    <property type="entry name" value="Toll/interleukin-1 receptor homology (TIR) domain"/>
    <property type="match status" value="1"/>
</dbReference>